<name>T1AI74_9ZZZZ</name>
<reference evidence="1" key="1">
    <citation type="submission" date="2013-08" db="EMBL/GenBank/DDBJ databases">
        <authorList>
            <person name="Mendez C."/>
            <person name="Richter M."/>
            <person name="Ferrer M."/>
            <person name="Sanchez J."/>
        </authorList>
    </citation>
    <scope>NUCLEOTIDE SEQUENCE</scope>
</reference>
<reference evidence="1" key="2">
    <citation type="journal article" date="2014" name="ISME J.">
        <title>Microbial stratification in low pH oxic and suboxic macroscopic growths along an acid mine drainage.</title>
        <authorList>
            <person name="Mendez-Garcia C."/>
            <person name="Mesa V."/>
            <person name="Sprenger R.R."/>
            <person name="Richter M."/>
            <person name="Diez M.S."/>
            <person name="Solano J."/>
            <person name="Bargiela R."/>
            <person name="Golyshina O.V."/>
            <person name="Manteca A."/>
            <person name="Ramos J.L."/>
            <person name="Gallego J.R."/>
            <person name="Llorente I."/>
            <person name="Martins Dos Santos V.A."/>
            <person name="Jensen O.N."/>
            <person name="Pelaez A.I."/>
            <person name="Sanchez J."/>
            <person name="Ferrer M."/>
        </authorList>
    </citation>
    <scope>NUCLEOTIDE SEQUENCE</scope>
</reference>
<protein>
    <submittedName>
        <fullName evidence="1">Ribose 5-phosphate isomerase</fullName>
    </submittedName>
</protein>
<proteinExistence type="predicted"/>
<sequence>MFIVMVDDSKLTEGKLSRSKIPVEILPFMYHLTLRKLQNIALSCELRKSFTTDNGNYIVNCNFGKISDPVHLESQIKMLPGVVEVGLFVKMASKIIVGSKDSSFELSY</sequence>
<keyword evidence="1" id="KW-0413">Isomerase</keyword>
<dbReference type="GO" id="GO:0009052">
    <property type="term" value="P:pentose-phosphate shunt, non-oxidative branch"/>
    <property type="evidence" value="ECO:0007669"/>
    <property type="project" value="InterPro"/>
</dbReference>
<dbReference type="Pfam" id="PF06026">
    <property type="entry name" value="Rib_5-P_isom_A"/>
    <property type="match status" value="1"/>
</dbReference>
<dbReference type="EMBL" id="AUZZ01003449">
    <property type="protein sequence ID" value="EQD56977.1"/>
    <property type="molecule type" value="Genomic_DNA"/>
</dbReference>
<organism evidence="1">
    <name type="scientific">mine drainage metagenome</name>
    <dbReference type="NCBI Taxonomy" id="410659"/>
    <lineage>
        <taxon>unclassified sequences</taxon>
        <taxon>metagenomes</taxon>
        <taxon>ecological metagenomes</taxon>
    </lineage>
</organism>
<dbReference type="PANTHER" id="PTHR11934:SF0">
    <property type="entry name" value="RIBOSE-5-PHOSPHATE ISOMERASE"/>
    <property type="match status" value="1"/>
</dbReference>
<gene>
    <name evidence="1" type="ORF">B2A_05032</name>
</gene>
<dbReference type="InterPro" id="IPR004788">
    <property type="entry name" value="Ribose5P_isomerase_type_A"/>
</dbReference>
<dbReference type="PANTHER" id="PTHR11934">
    <property type="entry name" value="RIBOSE-5-PHOSPHATE ISOMERASE"/>
    <property type="match status" value="1"/>
</dbReference>
<dbReference type="GO" id="GO:0005829">
    <property type="term" value="C:cytosol"/>
    <property type="evidence" value="ECO:0007669"/>
    <property type="project" value="TreeGrafter"/>
</dbReference>
<comment type="caution">
    <text evidence="1">The sequence shown here is derived from an EMBL/GenBank/DDBJ whole genome shotgun (WGS) entry which is preliminary data.</text>
</comment>
<dbReference type="GO" id="GO:0004751">
    <property type="term" value="F:ribose-5-phosphate isomerase activity"/>
    <property type="evidence" value="ECO:0007669"/>
    <property type="project" value="InterPro"/>
</dbReference>
<dbReference type="GO" id="GO:0006014">
    <property type="term" value="P:D-ribose metabolic process"/>
    <property type="evidence" value="ECO:0007669"/>
    <property type="project" value="TreeGrafter"/>
</dbReference>
<evidence type="ECO:0000313" key="1">
    <source>
        <dbReference type="EMBL" id="EQD56977.1"/>
    </source>
</evidence>
<accession>T1AI74</accession>
<dbReference type="Gene3D" id="3.30.70.260">
    <property type="match status" value="1"/>
</dbReference>
<dbReference type="AlphaFoldDB" id="T1AI74"/>
<dbReference type="SUPFAM" id="SSF75445">
    <property type="entry name" value="D-ribose-5-phosphate isomerase (RpiA), lid domain"/>
    <property type="match status" value="1"/>
</dbReference>